<feature type="transmembrane region" description="Helical" evidence="1">
    <location>
        <begin position="21"/>
        <end position="40"/>
    </location>
</feature>
<keyword evidence="1" id="KW-1133">Transmembrane helix</keyword>
<sequence length="164" mass="16361">MDRPRLAPDRLGPALRHGLHAGGLLAVLGVAVVASGRPLLFPSLGPTAYVLAVHPDSPPATPRRVLGGHAVGTVPGFLAYHLLAAGLVVTDPPTAFSAGSLRLAASATVAVAATTAAMRATDYRHAPACATTLIVALGLMPTATDAGLILLAVGVVVAVDALFS</sequence>
<accession>A0ABD5RCL4</accession>
<feature type="transmembrane region" description="Helical" evidence="1">
    <location>
        <begin position="66"/>
        <end position="89"/>
    </location>
</feature>
<dbReference type="AlphaFoldDB" id="A0ABD5RCL4"/>
<organism evidence="3 4">
    <name type="scientific">Salinirubrum litoreum</name>
    <dbReference type="NCBI Taxonomy" id="1126234"/>
    <lineage>
        <taxon>Archaea</taxon>
        <taxon>Methanobacteriati</taxon>
        <taxon>Methanobacteriota</taxon>
        <taxon>Stenosarchaea group</taxon>
        <taxon>Halobacteria</taxon>
        <taxon>Halobacteriales</taxon>
        <taxon>Haloferacaceae</taxon>
        <taxon>Salinirubrum</taxon>
    </lineage>
</organism>
<feature type="transmembrane region" description="Helical" evidence="1">
    <location>
        <begin position="133"/>
        <end position="163"/>
    </location>
</feature>
<dbReference type="InterPro" id="IPR058581">
    <property type="entry name" value="TM_HPP"/>
</dbReference>
<evidence type="ECO:0000313" key="4">
    <source>
        <dbReference type="Proteomes" id="UP001596201"/>
    </source>
</evidence>
<protein>
    <submittedName>
        <fullName evidence="3">HPP family protein</fullName>
    </submittedName>
</protein>
<keyword evidence="4" id="KW-1185">Reference proteome</keyword>
<gene>
    <name evidence="3" type="ORF">ACFPJ5_12010</name>
</gene>
<keyword evidence="1" id="KW-0472">Membrane</keyword>
<name>A0ABD5RCL4_9EURY</name>
<evidence type="ECO:0000256" key="1">
    <source>
        <dbReference type="SAM" id="Phobius"/>
    </source>
</evidence>
<keyword evidence="1" id="KW-0812">Transmembrane</keyword>
<reference evidence="3 4" key="1">
    <citation type="journal article" date="2019" name="Int. J. Syst. Evol. Microbiol.">
        <title>The Global Catalogue of Microorganisms (GCM) 10K type strain sequencing project: providing services to taxonomists for standard genome sequencing and annotation.</title>
        <authorList>
            <consortium name="The Broad Institute Genomics Platform"/>
            <consortium name="The Broad Institute Genome Sequencing Center for Infectious Disease"/>
            <person name="Wu L."/>
            <person name="Ma J."/>
        </authorList>
    </citation>
    <scope>NUCLEOTIDE SEQUENCE [LARGE SCALE GENOMIC DNA]</scope>
    <source>
        <strain evidence="3 4">CGMCC 1.12237</strain>
    </source>
</reference>
<dbReference type="Proteomes" id="UP001596201">
    <property type="component" value="Unassembled WGS sequence"/>
</dbReference>
<dbReference type="EMBL" id="JBHSKX010000002">
    <property type="protein sequence ID" value="MFC5367661.1"/>
    <property type="molecule type" value="Genomic_DNA"/>
</dbReference>
<evidence type="ECO:0000313" key="3">
    <source>
        <dbReference type="EMBL" id="MFC5367661.1"/>
    </source>
</evidence>
<comment type="caution">
    <text evidence="3">The sequence shown here is derived from an EMBL/GenBank/DDBJ whole genome shotgun (WGS) entry which is preliminary data.</text>
</comment>
<feature type="transmembrane region" description="Helical" evidence="1">
    <location>
        <begin position="101"/>
        <end position="121"/>
    </location>
</feature>
<dbReference type="Pfam" id="PF04982">
    <property type="entry name" value="TM_HPP"/>
    <property type="match status" value="1"/>
</dbReference>
<feature type="domain" description="HPP transmembrane region" evidence="2">
    <location>
        <begin position="22"/>
        <end position="156"/>
    </location>
</feature>
<proteinExistence type="predicted"/>
<evidence type="ECO:0000259" key="2">
    <source>
        <dbReference type="Pfam" id="PF04982"/>
    </source>
</evidence>
<dbReference type="RefSeq" id="WP_227229906.1">
    <property type="nucleotide sequence ID" value="NZ_JAJCVJ010000002.1"/>
</dbReference>